<keyword evidence="2" id="KW-1185">Reference proteome</keyword>
<organism evidence="1 2">
    <name type="scientific">Streptomyces brevispora</name>
    <dbReference type="NCBI Taxonomy" id="887462"/>
    <lineage>
        <taxon>Bacteria</taxon>
        <taxon>Bacillati</taxon>
        <taxon>Actinomycetota</taxon>
        <taxon>Actinomycetes</taxon>
        <taxon>Kitasatosporales</taxon>
        <taxon>Streptomycetaceae</taxon>
        <taxon>Streptomyces</taxon>
    </lineage>
</organism>
<gene>
    <name evidence="1" type="ORF">OIE64_17895</name>
</gene>
<evidence type="ECO:0000313" key="1">
    <source>
        <dbReference type="EMBL" id="WSC14519.1"/>
    </source>
</evidence>
<evidence type="ECO:0008006" key="3">
    <source>
        <dbReference type="Google" id="ProtNLM"/>
    </source>
</evidence>
<name>A0ABZ1G5V9_9ACTN</name>
<evidence type="ECO:0000313" key="2">
    <source>
        <dbReference type="Proteomes" id="UP001330827"/>
    </source>
</evidence>
<accession>A0ABZ1G5V9</accession>
<protein>
    <recommendedName>
        <fullName evidence="3">Wadjet protein JetD C-terminal domain-containing protein</fullName>
    </recommendedName>
</protein>
<sequence length="391" mass="43300">MTVLDQLSSSLLARLYQRAENRHWKGHSNMQIGGGDVLADFHSVFKGGPTSEEDETVLTRCLNALVAANRVRLMARRASAPFPPGLHLLAMAPAPVPAPRKEAPLHPALYRLVKGRRENTERQHVAYAAISRWLHELPSLVAPDLAVPVRERALEIFGKPEYISCFPEPEKCLDQKGFGGPLFQDKAAFFELIRAFPTTPPLLSSHFSHDMRNRHTSLGDGDVLLVVENSATYTSLVRRLRELDGRIGHRIGCVAWGVGKSFKASVGSIKDHHLSGAAPGHREFSEIRYFGDLDSSGLDIPLQASARAVELELSPVRPTPVLYRELIRVSVDLPGKESSGPEDARRLVGWLGDSEDFEPVVEALVKGRRWAQEAVGLRHLTTTDDWISDMQ</sequence>
<dbReference type="RefSeq" id="WP_326593098.1">
    <property type="nucleotide sequence ID" value="NZ_CP109114.1"/>
</dbReference>
<proteinExistence type="predicted"/>
<dbReference type="Proteomes" id="UP001330827">
    <property type="component" value="Chromosome"/>
</dbReference>
<dbReference type="EMBL" id="CP109114">
    <property type="protein sequence ID" value="WSC14519.1"/>
    <property type="molecule type" value="Genomic_DNA"/>
</dbReference>
<reference evidence="1 2" key="1">
    <citation type="submission" date="2022-10" db="EMBL/GenBank/DDBJ databases">
        <title>The complete genomes of actinobacterial strains from the NBC collection.</title>
        <authorList>
            <person name="Joergensen T.S."/>
            <person name="Alvarez Arevalo M."/>
            <person name="Sterndorff E.B."/>
            <person name="Faurdal D."/>
            <person name="Vuksanovic O."/>
            <person name="Mourched A.-S."/>
            <person name="Charusanti P."/>
            <person name="Shaw S."/>
            <person name="Blin K."/>
            <person name="Weber T."/>
        </authorList>
    </citation>
    <scope>NUCLEOTIDE SEQUENCE [LARGE SCALE GENOMIC DNA]</scope>
    <source>
        <strain evidence="1 2">NBC 01769</strain>
    </source>
</reference>